<sequence>MRARLRPGLQDVEHPEPHTLLDLRVTVQFDVRGRPEVVEVCTLLRGEDIKSGGRGGVPLPHRGRFKINRIPRVRHQLVEAQLPTARSGPPDPTGFAVDLPVGAGMHHRGRDLDSTALGAMDEHILVVGHGAERAGDHRAGPRIVPGPGNSSFTTKSDSTRSSASARTE</sequence>
<evidence type="ECO:0000313" key="2">
    <source>
        <dbReference type="EMBL" id="GIM70884.1"/>
    </source>
</evidence>
<protein>
    <submittedName>
        <fullName evidence="2">Uncharacterized protein</fullName>
    </submittedName>
</protein>
<dbReference type="EMBL" id="BOQP01000008">
    <property type="protein sequence ID" value="GIM70884.1"/>
    <property type="molecule type" value="Genomic_DNA"/>
</dbReference>
<dbReference type="Proteomes" id="UP000680865">
    <property type="component" value="Unassembled WGS sequence"/>
</dbReference>
<keyword evidence="3" id="KW-1185">Reference proteome</keyword>
<evidence type="ECO:0000256" key="1">
    <source>
        <dbReference type="SAM" id="MobiDB-lite"/>
    </source>
</evidence>
<comment type="caution">
    <text evidence="2">The sequence shown here is derived from an EMBL/GenBank/DDBJ whole genome shotgun (WGS) entry which is preliminary data.</text>
</comment>
<feature type="compositionally biased region" description="Low complexity" evidence="1">
    <location>
        <begin position="153"/>
        <end position="168"/>
    </location>
</feature>
<feature type="region of interest" description="Disordered" evidence="1">
    <location>
        <begin position="132"/>
        <end position="168"/>
    </location>
</feature>
<proteinExistence type="predicted"/>
<dbReference type="AlphaFoldDB" id="A0A919VLR5"/>
<organism evidence="2 3">
    <name type="scientific">Winogradskya consettensis</name>
    <dbReference type="NCBI Taxonomy" id="113560"/>
    <lineage>
        <taxon>Bacteria</taxon>
        <taxon>Bacillati</taxon>
        <taxon>Actinomycetota</taxon>
        <taxon>Actinomycetes</taxon>
        <taxon>Micromonosporales</taxon>
        <taxon>Micromonosporaceae</taxon>
        <taxon>Winogradskya</taxon>
    </lineage>
</organism>
<name>A0A919VLR5_9ACTN</name>
<gene>
    <name evidence="2" type="ORF">Aco04nite_22630</name>
</gene>
<reference evidence="2" key="1">
    <citation type="submission" date="2021-03" db="EMBL/GenBank/DDBJ databases">
        <title>Whole genome shotgun sequence of Actinoplanes consettensis NBRC 14913.</title>
        <authorList>
            <person name="Komaki H."/>
            <person name="Tamura T."/>
        </authorList>
    </citation>
    <scope>NUCLEOTIDE SEQUENCE</scope>
    <source>
        <strain evidence="2">NBRC 14913</strain>
    </source>
</reference>
<accession>A0A919VLR5</accession>
<evidence type="ECO:0000313" key="3">
    <source>
        <dbReference type="Proteomes" id="UP000680865"/>
    </source>
</evidence>